<keyword evidence="3" id="KW-1185">Reference proteome</keyword>
<evidence type="ECO:0000313" key="3">
    <source>
        <dbReference type="Proteomes" id="UP001170683"/>
    </source>
</evidence>
<evidence type="ECO:0000256" key="1">
    <source>
        <dbReference type="SAM" id="Coils"/>
    </source>
</evidence>
<gene>
    <name evidence="2" type="ORF">OC701_01395</name>
</gene>
<reference evidence="2 3" key="1">
    <citation type="journal article" date="2023" name="Int. J. Syst. Evol. Microbiol.">
        <title>The observation of taxonomic boundaries for the 16SrII and 16SrXXV phytoplasmas using genome-based delimitation.</title>
        <authorList>
            <person name="Rodrigues Jardim B."/>
            <person name="Tran-Nguyen L.T.T."/>
            <person name="Gambley C."/>
            <person name="Al-Sadi A.M."/>
            <person name="Al-Subhi A.M."/>
            <person name="Foissac X."/>
            <person name="Salar P."/>
            <person name="Cai H."/>
            <person name="Yang J.Y."/>
            <person name="Davis R."/>
            <person name="Jones L."/>
            <person name="Rodoni B."/>
            <person name="Constable F.E."/>
        </authorList>
    </citation>
    <scope>NUCLEOTIDE SEQUENCE [LARGE SCALE GENOMIC DNA]</scope>
    <source>
        <strain evidence="2">BAWM-225</strain>
    </source>
</reference>
<comment type="caution">
    <text evidence="2">The sequence shown here is derived from an EMBL/GenBank/DDBJ whole genome shotgun (WGS) entry which is preliminary data.</text>
</comment>
<organism evidence="2 3">
    <name type="scientific">Candidatus Phytoplasma bonamiae</name>
    <dbReference type="NCBI Taxonomy" id="2982626"/>
    <lineage>
        <taxon>Bacteria</taxon>
        <taxon>Bacillati</taxon>
        <taxon>Mycoplasmatota</taxon>
        <taxon>Mollicutes</taxon>
        <taxon>Acholeplasmatales</taxon>
        <taxon>Acholeplasmataceae</taxon>
        <taxon>Candidatus Phytoplasma</taxon>
        <taxon>16SrII (Peanut WB group)</taxon>
    </lineage>
</organism>
<proteinExistence type="predicted"/>
<accession>A0ABT9D553</accession>
<feature type="coiled-coil region" evidence="1">
    <location>
        <begin position="4"/>
        <end position="38"/>
    </location>
</feature>
<evidence type="ECO:0000313" key="2">
    <source>
        <dbReference type="EMBL" id="MDO8064122.1"/>
    </source>
</evidence>
<sequence>MNSQKITEIEITNLKKEIKNIQTKLDLKNQENSNQNQKIRKSVHSF</sequence>
<protein>
    <submittedName>
        <fullName evidence="2">Uncharacterized protein</fullName>
    </submittedName>
</protein>
<name>A0ABT9D553_9MOLU</name>
<dbReference type="EMBL" id="JAOSIQ010000010">
    <property type="protein sequence ID" value="MDO8064122.1"/>
    <property type="molecule type" value="Genomic_DNA"/>
</dbReference>
<dbReference type="RefSeq" id="WP_304514324.1">
    <property type="nucleotide sequence ID" value="NZ_JAOSIQ010000010.1"/>
</dbReference>
<keyword evidence="1" id="KW-0175">Coiled coil</keyword>
<dbReference type="Proteomes" id="UP001170683">
    <property type="component" value="Unassembled WGS sequence"/>
</dbReference>